<sequence length="171" mass="18472">MPRSFDMSTDYGASVEQVLQAFSDEQYWLARLADSGADQATLDSLRSEGTGGGVDVITTQVLRSDRLPALVSQFHRGDLRIRREETWGPVTDGTATATVVGSILDAPAALTGTAVLEPMSQTGGARLKFQATVEVRIPLVGGKLENFIGNQLVELLIAEQRFTTMWISENA</sequence>
<dbReference type="Pfam" id="PF10698">
    <property type="entry name" value="DUF2505"/>
    <property type="match status" value="1"/>
</dbReference>
<accession>A0A1E3TA80</accession>
<gene>
    <name evidence="1" type="ORF">MSP7336_00521</name>
</gene>
<protein>
    <recommendedName>
        <fullName evidence="3">DUF2505 domain-containing protein</fullName>
    </recommendedName>
</protein>
<name>A0A1E3TA80_MYCSH</name>
<evidence type="ECO:0008006" key="3">
    <source>
        <dbReference type="Google" id="ProtNLM"/>
    </source>
</evidence>
<organism evidence="1 2">
    <name type="scientific">Mycobacterium shimoidei</name>
    <dbReference type="NCBI Taxonomy" id="29313"/>
    <lineage>
        <taxon>Bacteria</taxon>
        <taxon>Bacillati</taxon>
        <taxon>Actinomycetota</taxon>
        <taxon>Actinomycetes</taxon>
        <taxon>Mycobacteriales</taxon>
        <taxon>Mycobacteriaceae</taxon>
        <taxon>Mycobacterium</taxon>
    </lineage>
</organism>
<dbReference type="RefSeq" id="WP_069397558.1">
    <property type="nucleotide sequence ID" value="NZ_JACKUN010000033.1"/>
</dbReference>
<dbReference type="EMBL" id="UEGW01000001">
    <property type="protein sequence ID" value="SRX92296.1"/>
    <property type="molecule type" value="Genomic_DNA"/>
</dbReference>
<keyword evidence="2" id="KW-1185">Reference proteome</keyword>
<dbReference type="STRING" id="29313.BHQ16_18650"/>
<dbReference type="AlphaFoldDB" id="A0A1E3TA80"/>
<proteinExistence type="predicted"/>
<evidence type="ECO:0000313" key="2">
    <source>
        <dbReference type="Proteomes" id="UP000252015"/>
    </source>
</evidence>
<dbReference type="Proteomes" id="UP000252015">
    <property type="component" value="Unassembled WGS sequence"/>
</dbReference>
<dbReference type="OrthoDB" id="5178774at2"/>
<reference evidence="1 2" key="1">
    <citation type="submission" date="2018-05" db="EMBL/GenBank/DDBJ databases">
        <authorList>
            <consortium name="IHU Genomes"/>
        </authorList>
    </citation>
    <scope>NUCLEOTIDE SEQUENCE [LARGE SCALE GENOMIC DNA]</scope>
    <source>
        <strain evidence="1 2">P7336</strain>
    </source>
</reference>
<dbReference type="InterPro" id="IPR019639">
    <property type="entry name" value="DUF2505"/>
</dbReference>
<evidence type="ECO:0000313" key="1">
    <source>
        <dbReference type="EMBL" id="SRX92296.1"/>
    </source>
</evidence>